<feature type="transmembrane region" description="Helical" evidence="8">
    <location>
        <begin position="94"/>
        <end position="114"/>
    </location>
</feature>
<dbReference type="GO" id="GO:0005886">
    <property type="term" value="C:plasma membrane"/>
    <property type="evidence" value="ECO:0007669"/>
    <property type="project" value="UniProtKB-SubCell"/>
</dbReference>
<feature type="transmembrane region" description="Helical" evidence="8">
    <location>
        <begin position="425"/>
        <end position="450"/>
    </location>
</feature>
<evidence type="ECO:0000256" key="5">
    <source>
        <dbReference type="ARBA" id="ARBA00022692"/>
    </source>
</evidence>
<evidence type="ECO:0000256" key="4">
    <source>
        <dbReference type="ARBA" id="ARBA00022679"/>
    </source>
</evidence>
<dbReference type="Proteomes" id="UP000010846">
    <property type="component" value="Chromosome"/>
</dbReference>
<keyword evidence="10" id="KW-1185">Reference proteome</keyword>
<feature type="transmembrane region" description="Helical" evidence="8">
    <location>
        <begin position="197"/>
        <end position="218"/>
    </location>
</feature>
<gene>
    <name evidence="9" type="ordered locus">Halru_0625</name>
</gene>
<evidence type="ECO:0000256" key="8">
    <source>
        <dbReference type="SAM" id="Phobius"/>
    </source>
</evidence>
<name>L0IBC9_HALRX</name>
<organism evidence="9 10">
    <name type="scientific">Halovivax ruber (strain DSM 18193 / JCM 13892 / XH-70)</name>
    <dbReference type="NCBI Taxonomy" id="797302"/>
    <lineage>
        <taxon>Archaea</taxon>
        <taxon>Methanobacteriati</taxon>
        <taxon>Methanobacteriota</taxon>
        <taxon>Stenosarchaea group</taxon>
        <taxon>Halobacteria</taxon>
        <taxon>Halobacteriales</taxon>
        <taxon>Natrialbaceae</taxon>
        <taxon>Halovivax</taxon>
    </lineage>
</organism>
<accession>L0IBC9</accession>
<feature type="transmembrane region" description="Helical" evidence="8">
    <location>
        <begin position="319"/>
        <end position="336"/>
    </location>
</feature>
<protein>
    <submittedName>
        <fullName evidence="9">Uncharacterized protein</fullName>
    </submittedName>
</protein>
<dbReference type="InterPro" id="IPR050297">
    <property type="entry name" value="LipidA_mod_glycosyltrf_83"/>
</dbReference>
<sequence length="637" mass="69095">MYWRTRNFIDSPDFVIAVSFAAGIAGYAISYVVSNPVTRVLPPLILLGTGLGYVVRGERIDLVESLFDTRLVATVYGIVTAVTLYLYAANHFTRTSSIFVLTVCLFLLSLILIFTRQSFEFRFAGIVLTGLFHRWMVYYASAVQMGNDGLFHNRAAESIAASGSLAPLAADKYWYAPVYHLLTASGVSVFGVSGRHAAFLLITAASTFLVVGAVSLFLKRCWDETIALVGAWLLVVADQVVVNAIHTTTTALGVVFVALVLLYAERFLETGHRLYAALFGVFLVALTFTHQLSLFVALVCIGGYLCATLFWLGNCDRRVVSILSALVTAFVFQTTITDYNGPQGESDSFLSVVGQVVGENIASMITGSGGRADSYLPPGDYVAVAGADAMSLFQVISAGVLFALALIGAINWMNRENVPPTRISLGAGVGVALASMFIYVLPTLGVSTFLPKRWLVFLYIFLVLLAAPGLAAIFSAVQSRTGSIFAIILVVELVCAPYAIVALGNGVGAIDGPVVGDSPASDRLSTTPEERAAYEFAERTTGDEVIIVSDHVATQLLSRHYDQDAVVYRTDHDGSGTVFADERLILYRDYGETHHVSYQIEYENSRYHVFGPLPESRERRGVVYTNGKDEFVWRSGS</sequence>
<feature type="transmembrane region" description="Helical" evidence="8">
    <location>
        <begin position="294"/>
        <end position="312"/>
    </location>
</feature>
<evidence type="ECO:0000256" key="6">
    <source>
        <dbReference type="ARBA" id="ARBA00022989"/>
    </source>
</evidence>
<evidence type="ECO:0000256" key="2">
    <source>
        <dbReference type="ARBA" id="ARBA00022475"/>
    </source>
</evidence>
<evidence type="ECO:0000256" key="3">
    <source>
        <dbReference type="ARBA" id="ARBA00022676"/>
    </source>
</evidence>
<dbReference type="GO" id="GO:0016763">
    <property type="term" value="F:pentosyltransferase activity"/>
    <property type="evidence" value="ECO:0007669"/>
    <property type="project" value="TreeGrafter"/>
</dbReference>
<keyword evidence="6 8" id="KW-1133">Transmembrane helix</keyword>
<evidence type="ECO:0000256" key="1">
    <source>
        <dbReference type="ARBA" id="ARBA00004651"/>
    </source>
</evidence>
<feature type="transmembrane region" description="Helical" evidence="8">
    <location>
        <begin position="248"/>
        <end position="264"/>
    </location>
</feature>
<keyword evidence="4" id="KW-0808">Transferase</keyword>
<dbReference type="RefSeq" id="WP_015299933.1">
    <property type="nucleotide sequence ID" value="NC_019964.1"/>
</dbReference>
<dbReference type="AlphaFoldDB" id="L0IBC9"/>
<dbReference type="HOGENOM" id="CLU_429391_0_0_2"/>
<keyword evidence="7 8" id="KW-0472">Membrane</keyword>
<feature type="transmembrane region" description="Helical" evidence="8">
    <location>
        <begin position="392"/>
        <end position="413"/>
    </location>
</feature>
<evidence type="ECO:0000313" key="9">
    <source>
        <dbReference type="EMBL" id="AGB15252.1"/>
    </source>
</evidence>
<proteinExistence type="predicted"/>
<feature type="transmembrane region" description="Helical" evidence="8">
    <location>
        <begin position="484"/>
        <end position="504"/>
    </location>
</feature>
<feature type="transmembrane region" description="Helical" evidence="8">
    <location>
        <begin position="67"/>
        <end position="88"/>
    </location>
</feature>
<keyword evidence="5 8" id="KW-0812">Transmembrane</keyword>
<keyword evidence="2" id="KW-1003">Cell membrane</keyword>
<keyword evidence="3" id="KW-0328">Glycosyltransferase</keyword>
<feature type="transmembrane region" description="Helical" evidence="8">
    <location>
        <begin position="456"/>
        <end position="477"/>
    </location>
</feature>
<dbReference type="GO" id="GO:0008610">
    <property type="term" value="P:lipid biosynthetic process"/>
    <property type="evidence" value="ECO:0007669"/>
    <property type="project" value="UniProtKB-ARBA"/>
</dbReference>
<feature type="transmembrane region" description="Helical" evidence="8">
    <location>
        <begin position="12"/>
        <end position="33"/>
    </location>
</feature>
<dbReference type="PANTHER" id="PTHR33908">
    <property type="entry name" value="MANNOSYLTRANSFERASE YKCB-RELATED"/>
    <property type="match status" value="1"/>
</dbReference>
<dbReference type="KEGG" id="hru:Halru_0625"/>
<feature type="transmembrane region" description="Helical" evidence="8">
    <location>
        <begin position="39"/>
        <end position="55"/>
    </location>
</feature>
<dbReference type="eggNOG" id="arCOG03188">
    <property type="taxonomic scope" value="Archaea"/>
</dbReference>
<evidence type="ECO:0000313" key="10">
    <source>
        <dbReference type="Proteomes" id="UP000010846"/>
    </source>
</evidence>
<dbReference type="OrthoDB" id="110868at2157"/>
<feature type="transmembrane region" description="Helical" evidence="8">
    <location>
        <begin position="271"/>
        <end position="288"/>
    </location>
</feature>
<dbReference type="PANTHER" id="PTHR33908:SF11">
    <property type="entry name" value="MEMBRANE PROTEIN"/>
    <property type="match status" value="1"/>
</dbReference>
<dbReference type="GeneID" id="14375932"/>
<reference evidence="9" key="1">
    <citation type="submission" date="2011-09" db="EMBL/GenBank/DDBJ databases">
        <title>Complete sequence of Halovivax ruber XH-70.</title>
        <authorList>
            <consortium name="US DOE Joint Genome Institute"/>
            <person name="Lucas S."/>
            <person name="Han J."/>
            <person name="Lapidus A."/>
            <person name="Cheng J.-F."/>
            <person name="Goodwin L."/>
            <person name="Pitluck S."/>
            <person name="Peters L."/>
            <person name="Mikhailova N."/>
            <person name="Davenport K."/>
            <person name="Detter J.C."/>
            <person name="Han C."/>
            <person name="Tapia R."/>
            <person name="Land M."/>
            <person name="Hauser L."/>
            <person name="Kyrpides N."/>
            <person name="Ivanova N."/>
            <person name="Pagani I."/>
            <person name="Sproer C."/>
            <person name="Anderson I."/>
            <person name="Woyke T."/>
        </authorList>
    </citation>
    <scope>NUCLEOTIDE SEQUENCE</scope>
    <source>
        <strain evidence="9">XH-70</strain>
    </source>
</reference>
<dbReference type="EMBL" id="CP003050">
    <property type="protein sequence ID" value="AGB15252.1"/>
    <property type="molecule type" value="Genomic_DNA"/>
</dbReference>
<comment type="subcellular location">
    <subcellularLocation>
        <location evidence="1">Cell membrane</location>
        <topology evidence="1">Multi-pass membrane protein</topology>
    </subcellularLocation>
</comment>
<evidence type="ECO:0000256" key="7">
    <source>
        <dbReference type="ARBA" id="ARBA00023136"/>
    </source>
</evidence>